<evidence type="ECO:0000313" key="2">
    <source>
        <dbReference type="EMBL" id="RMN98501.1"/>
    </source>
</evidence>
<dbReference type="Proteomes" id="UP000278062">
    <property type="component" value="Unassembled WGS sequence"/>
</dbReference>
<protein>
    <submittedName>
        <fullName evidence="2">Uncharacterized protein</fullName>
    </submittedName>
</protein>
<sequence>MMHTSSVISLGALRVHKWIRFFYSKKEEDNESIGEMILQTRRYRLITKISSTILVLMPVVFYVVWISPRFEEPSVTNPAVIELMSTDEYKYATSEAFERINRYNRGEINADELQGIRAVHQVRGVVVRLKLDPVPRNEPRESGGMKYKIDAEYNISIALGHFVLLFVVELAIVAIALVTWLGGEPKARLEYEDRILQAYFSFESHAPTRAETGHNIVVRALARFHRFAKDLEDRPRNADGITVQNEYDVQYLVNALLRLEFDNVKPEEYAPSMASGATRLDFLLPDHDLVLEIKMTHDSKRMKSLVNELILDIGRYRAHPGCSEIIFFVYDPRGLMKNPVALQKELTEIAGNLPVTLFVSPRT</sequence>
<evidence type="ECO:0000256" key="1">
    <source>
        <dbReference type="SAM" id="Phobius"/>
    </source>
</evidence>
<dbReference type="AlphaFoldDB" id="A0A3M3RQI3"/>
<feature type="transmembrane region" description="Helical" evidence="1">
    <location>
        <begin position="45"/>
        <end position="65"/>
    </location>
</feature>
<feature type="transmembrane region" description="Helical" evidence="1">
    <location>
        <begin position="155"/>
        <end position="181"/>
    </location>
</feature>
<keyword evidence="1" id="KW-1133">Transmembrane helix</keyword>
<dbReference type="Pfam" id="PF18742">
    <property type="entry name" value="DpnII-MboI"/>
    <property type="match status" value="1"/>
</dbReference>
<name>A0A3M3RQI3_9PSED</name>
<reference evidence="2 3" key="1">
    <citation type="submission" date="2018-08" db="EMBL/GenBank/DDBJ databases">
        <title>Recombination of ecologically and evolutionarily significant loci maintains genetic cohesion in the Pseudomonas syringae species complex.</title>
        <authorList>
            <person name="Dillon M."/>
            <person name="Thakur S."/>
            <person name="Almeida R.N.D."/>
            <person name="Weir B.S."/>
            <person name="Guttman D.S."/>
        </authorList>
    </citation>
    <scope>NUCLEOTIDE SEQUENCE [LARGE SCALE GENOMIC DNA]</scope>
    <source>
        <strain evidence="2 3">1089_5</strain>
    </source>
</reference>
<gene>
    <name evidence="2" type="ORF">ALQ49_00347</name>
</gene>
<evidence type="ECO:0000313" key="3">
    <source>
        <dbReference type="Proteomes" id="UP000278062"/>
    </source>
</evidence>
<dbReference type="EMBL" id="RBPL01000053">
    <property type="protein sequence ID" value="RMN98501.1"/>
    <property type="molecule type" value="Genomic_DNA"/>
</dbReference>
<organism evidence="2 3">
    <name type="scientific">Pseudomonas syringae pv. apii</name>
    <dbReference type="NCBI Taxonomy" id="81036"/>
    <lineage>
        <taxon>Bacteria</taxon>
        <taxon>Pseudomonadati</taxon>
        <taxon>Pseudomonadota</taxon>
        <taxon>Gammaproteobacteria</taxon>
        <taxon>Pseudomonadales</taxon>
        <taxon>Pseudomonadaceae</taxon>
        <taxon>Pseudomonas</taxon>
    </lineage>
</organism>
<keyword evidence="1" id="KW-0472">Membrane</keyword>
<accession>A0A3M3RQI3</accession>
<keyword evidence="1" id="KW-0812">Transmembrane</keyword>
<proteinExistence type="predicted"/>
<comment type="caution">
    <text evidence="2">The sequence shown here is derived from an EMBL/GenBank/DDBJ whole genome shotgun (WGS) entry which is preliminary data.</text>
</comment>